<proteinExistence type="inferred from homology"/>
<organism evidence="6 7">
    <name type="scientific">Oricola thermophila</name>
    <dbReference type="NCBI Taxonomy" id="2742145"/>
    <lineage>
        <taxon>Bacteria</taxon>
        <taxon>Pseudomonadati</taxon>
        <taxon>Pseudomonadota</taxon>
        <taxon>Alphaproteobacteria</taxon>
        <taxon>Hyphomicrobiales</taxon>
        <taxon>Ahrensiaceae</taxon>
        <taxon>Oricola</taxon>
    </lineage>
</organism>
<dbReference type="PROSITE" id="PS00893">
    <property type="entry name" value="NUDIX_BOX"/>
    <property type="match status" value="1"/>
</dbReference>
<comment type="similarity">
    <text evidence="4">Belongs to the Nudix hydrolase family. RppH subfamily.</text>
</comment>
<dbReference type="RefSeq" id="WP_175277883.1">
    <property type="nucleotide sequence ID" value="NZ_CP054836.1"/>
</dbReference>
<dbReference type="GO" id="GO:0034432">
    <property type="term" value="F:bis(5'-adenosyl)-pentaphosphatase activity"/>
    <property type="evidence" value="ECO:0007669"/>
    <property type="project" value="TreeGrafter"/>
</dbReference>
<keyword evidence="3 4" id="KW-0378">Hydrolase</keyword>
<dbReference type="PANTHER" id="PTHR11839:SF22">
    <property type="entry name" value="NUDIX HYDROLASE 26, CHLOROPLASTIC"/>
    <property type="match status" value="1"/>
</dbReference>
<dbReference type="InterPro" id="IPR015797">
    <property type="entry name" value="NUDIX_hydrolase-like_dom_sf"/>
</dbReference>
<dbReference type="InterPro" id="IPR020084">
    <property type="entry name" value="NUDIX_hydrolase_CS"/>
</dbReference>
<dbReference type="PROSITE" id="PS51462">
    <property type="entry name" value="NUDIX"/>
    <property type="match status" value="1"/>
</dbReference>
<dbReference type="GO" id="GO:0019693">
    <property type="term" value="P:ribose phosphate metabolic process"/>
    <property type="evidence" value="ECO:0007669"/>
    <property type="project" value="TreeGrafter"/>
</dbReference>
<dbReference type="AlphaFoldDB" id="A0A6N1VKQ5"/>
<dbReference type="GO" id="GO:0008893">
    <property type="term" value="F:guanosine-3',5'-bis(diphosphate) 3'-diphosphatase activity"/>
    <property type="evidence" value="ECO:0007669"/>
    <property type="project" value="TreeGrafter"/>
</dbReference>
<protein>
    <recommendedName>
        <fullName evidence="4">RNA pyrophosphohydrolase</fullName>
        <ecNumber evidence="4">3.6.1.-</ecNumber>
    </recommendedName>
    <alternativeName>
        <fullName evidence="4">(Di)nucleoside polyphosphate hydrolase</fullName>
    </alternativeName>
</protein>
<dbReference type="SUPFAM" id="SSF55811">
    <property type="entry name" value="Nudix"/>
    <property type="match status" value="1"/>
</dbReference>
<keyword evidence="7" id="KW-1185">Reference proteome</keyword>
<evidence type="ECO:0000313" key="6">
    <source>
        <dbReference type="EMBL" id="QKV19992.1"/>
    </source>
</evidence>
<dbReference type="HAMAP" id="MF_00298">
    <property type="entry name" value="Nudix_RppH"/>
    <property type="match status" value="1"/>
</dbReference>
<accession>A0A6N1VKQ5</accession>
<dbReference type="PANTHER" id="PTHR11839">
    <property type="entry name" value="UDP/ADP-SUGAR PYROPHOSPHATASE"/>
    <property type="match status" value="1"/>
</dbReference>
<dbReference type="Proteomes" id="UP000509367">
    <property type="component" value="Chromosome"/>
</dbReference>
<dbReference type="PRINTS" id="PR00502">
    <property type="entry name" value="NUDIXFAMILY"/>
</dbReference>
<dbReference type="InterPro" id="IPR022927">
    <property type="entry name" value="RppH"/>
</dbReference>
<feature type="domain" description="Nudix hydrolase" evidence="5">
    <location>
        <begin position="14"/>
        <end position="167"/>
    </location>
</feature>
<dbReference type="CDD" id="cd03671">
    <property type="entry name" value="NUDIX_Ap4A_hydrolase_plant_like"/>
    <property type="match status" value="1"/>
</dbReference>
<dbReference type="EMBL" id="CP054836">
    <property type="protein sequence ID" value="QKV19992.1"/>
    <property type="molecule type" value="Genomic_DNA"/>
</dbReference>
<comment type="cofactor">
    <cofactor evidence="2">
        <name>Mg(2+)</name>
        <dbReference type="ChEBI" id="CHEBI:18420"/>
    </cofactor>
</comment>
<gene>
    <name evidence="4" type="primary">rppH</name>
    <name evidence="4" type="synonym">nudH</name>
    <name evidence="6" type="ORF">HTY61_16790</name>
</gene>
<evidence type="ECO:0000256" key="4">
    <source>
        <dbReference type="HAMAP-Rule" id="MF_00298"/>
    </source>
</evidence>
<evidence type="ECO:0000256" key="1">
    <source>
        <dbReference type="ARBA" id="ARBA00001936"/>
    </source>
</evidence>
<evidence type="ECO:0000256" key="2">
    <source>
        <dbReference type="ARBA" id="ARBA00001946"/>
    </source>
</evidence>
<dbReference type="Pfam" id="PF00293">
    <property type="entry name" value="NUDIX"/>
    <property type="match status" value="1"/>
</dbReference>
<name>A0A6N1VKQ5_9HYPH</name>
<dbReference type="GO" id="GO:0006753">
    <property type="term" value="P:nucleoside phosphate metabolic process"/>
    <property type="evidence" value="ECO:0007669"/>
    <property type="project" value="TreeGrafter"/>
</dbReference>
<dbReference type="Gene3D" id="3.90.79.10">
    <property type="entry name" value="Nucleoside Triphosphate Pyrophosphohydrolase"/>
    <property type="match status" value="1"/>
</dbReference>
<evidence type="ECO:0000313" key="7">
    <source>
        <dbReference type="Proteomes" id="UP000509367"/>
    </source>
</evidence>
<evidence type="ECO:0000259" key="5">
    <source>
        <dbReference type="PROSITE" id="PS51462"/>
    </source>
</evidence>
<reference evidence="6 7" key="1">
    <citation type="submission" date="2020-06" db="EMBL/GenBank/DDBJ databases">
        <title>Oricola thermophila sp. nov. isolated from a tidal sediments.</title>
        <authorList>
            <person name="Kwon K.K."/>
            <person name="Yang S.-H."/>
            <person name="Park M.-J."/>
        </authorList>
    </citation>
    <scope>NUCLEOTIDE SEQUENCE [LARGE SCALE GENOMIC DNA]</scope>
    <source>
        <strain evidence="6 7">MEBiC13590</strain>
    </source>
</reference>
<evidence type="ECO:0000256" key="3">
    <source>
        <dbReference type="ARBA" id="ARBA00022801"/>
    </source>
</evidence>
<comment type="cofactor">
    <cofactor evidence="4">
        <name>a divalent metal cation</name>
        <dbReference type="ChEBI" id="CHEBI:60240"/>
    </cofactor>
</comment>
<comment type="function">
    <text evidence="4">Accelerates the degradation of transcripts by removing pyrophosphate from the 5'-end of triphosphorylated RNA, leading to a more labile monophosphorylated state that can stimulate subsequent ribonuclease cleavage.</text>
</comment>
<dbReference type="InterPro" id="IPR000086">
    <property type="entry name" value="NUDIX_hydrolase_dom"/>
</dbReference>
<dbReference type="NCBIfam" id="NF001938">
    <property type="entry name" value="PRK00714.1-5"/>
    <property type="match status" value="1"/>
</dbReference>
<sequence>MKKKANEVSAQDLPYRPCVGIMVLNPDGLVWVGKRAKEGNTEYSGHPKLWQMPQGGIDKGEEPLPAALRELYEETGMHSVELVEEAPEWIHYDLPADMIGIGLKGRYRGQTQKWFAMRFTGDESEIRIDPPPDGHQREFDEWAWVPMDTLPELIVPFKRGVYEEVVRVFNHLAKAQAS</sequence>
<dbReference type="KEGG" id="orm:HTY61_16790"/>
<feature type="short sequence motif" description="Nudix box" evidence="4">
    <location>
        <begin position="55"/>
        <end position="76"/>
    </location>
</feature>
<dbReference type="EC" id="3.6.1.-" evidence="4"/>
<comment type="cofactor">
    <cofactor evidence="1">
        <name>Mn(2+)</name>
        <dbReference type="ChEBI" id="CHEBI:29035"/>
    </cofactor>
</comment>
<dbReference type="InterPro" id="IPR020476">
    <property type="entry name" value="Nudix_hydrolase"/>
</dbReference>